<proteinExistence type="predicted"/>
<dbReference type="KEGG" id="hbs:IPV69_19800"/>
<protein>
    <submittedName>
        <fullName evidence="2">Uncharacterized protein</fullName>
    </submittedName>
</protein>
<feature type="transmembrane region" description="Helical" evidence="1">
    <location>
        <begin position="271"/>
        <end position="289"/>
    </location>
</feature>
<organism evidence="2 3">
    <name type="scientific">Humisphaera borealis</name>
    <dbReference type="NCBI Taxonomy" id="2807512"/>
    <lineage>
        <taxon>Bacteria</taxon>
        <taxon>Pseudomonadati</taxon>
        <taxon>Planctomycetota</taxon>
        <taxon>Phycisphaerae</taxon>
        <taxon>Tepidisphaerales</taxon>
        <taxon>Tepidisphaeraceae</taxon>
        <taxon>Humisphaera</taxon>
    </lineage>
</organism>
<keyword evidence="1" id="KW-0472">Membrane</keyword>
<dbReference type="AlphaFoldDB" id="A0A7M2WUJ3"/>
<evidence type="ECO:0000256" key="1">
    <source>
        <dbReference type="SAM" id="Phobius"/>
    </source>
</evidence>
<dbReference type="EMBL" id="CP063458">
    <property type="protein sequence ID" value="QOV88471.1"/>
    <property type="molecule type" value="Genomic_DNA"/>
</dbReference>
<keyword evidence="1" id="KW-0812">Transmembrane</keyword>
<keyword evidence="3" id="KW-1185">Reference proteome</keyword>
<sequence>MIRCVGTSLNARLVQTAAPSLLLVSQNLSVSMPQPRRNLTPEGIRVVFAVWALALVLATALAFAAGLLQYWRIDRAMCLAAADRQLDDLNERIVPLFDRRQSVIESELLNGKPFVGDAAYSSGAAEPFAEPEARGLFRFAAPPGPATQTGVTSVVRGRVDAADISPQFAGWTLRLKFVNGRLAGASAHNPTRAELIRPISGGRPIQRAAEWMVVISGAIAILCLIAAGPVGDRWRRQVAATGLAAGVLVVVAACLHTSPSSRPALHQPSTLAAWALVLSALGLSAVAPARRRSASDRPRCPCGYDLTGNVSGICPECGRPTARGRIDRWGEHASAIDRVTTAPERFTGDYLPGGLIETKPLDRTAQPSPRHGWPAQFAAALAGATFACYRFRMTDARDIEGHPGAAADNPPIEPTAIDQSGNFVCPSCGKSFSPALETAGSDGLIACPACGYQSSYASDVSDADRELALRMEVEQRTREAHLNDIRVKQILTERRSLFRMRSYFVALAVTAAVAAGQLGIWSYGRLMRGGVDLFVIGYLAAILGLAVAAAVCMRQIRRYNAELATPMQTEDLPSPDFSTLSDGSQRLNSVADNLARLYERPK</sequence>
<feature type="transmembrane region" description="Helical" evidence="1">
    <location>
        <begin position="238"/>
        <end position="259"/>
    </location>
</feature>
<dbReference type="RefSeq" id="WP_206291455.1">
    <property type="nucleotide sequence ID" value="NZ_CP063458.1"/>
</dbReference>
<evidence type="ECO:0000313" key="3">
    <source>
        <dbReference type="Proteomes" id="UP000593765"/>
    </source>
</evidence>
<gene>
    <name evidence="2" type="ORF">IPV69_19800</name>
</gene>
<feature type="transmembrane region" description="Helical" evidence="1">
    <location>
        <begin position="535"/>
        <end position="553"/>
    </location>
</feature>
<feature type="transmembrane region" description="Helical" evidence="1">
    <location>
        <begin position="46"/>
        <end position="71"/>
    </location>
</feature>
<dbReference type="Proteomes" id="UP000593765">
    <property type="component" value="Chromosome"/>
</dbReference>
<reference evidence="2 3" key="1">
    <citation type="submission" date="2020-10" db="EMBL/GenBank/DDBJ databases">
        <title>Wide distribution of Phycisphaera-like planctomycetes from WD2101 soil group in peatlands and genome analysis of the first cultivated representative.</title>
        <authorList>
            <person name="Dedysh S.N."/>
            <person name="Beletsky A.V."/>
            <person name="Ivanova A."/>
            <person name="Kulichevskaya I.S."/>
            <person name="Suzina N.E."/>
            <person name="Philippov D.A."/>
            <person name="Rakitin A.L."/>
            <person name="Mardanov A.V."/>
            <person name="Ravin N.V."/>
        </authorList>
    </citation>
    <scope>NUCLEOTIDE SEQUENCE [LARGE SCALE GENOMIC DNA]</scope>
    <source>
        <strain evidence="2 3">M1803</strain>
    </source>
</reference>
<feature type="transmembrane region" description="Helical" evidence="1">
    <location>
        <begin position="503"/>
        <end position="523"/>
    </location>
</feature>
<evidence type="ECO:0000313" key="2">
    <source>
        <dbReference type="EMBL" id="QOV88471.1"/>
    </source>
</evidence>
<name>A0A7M2WUJ3_9BACT</name>
<keyword evidence="1" id="KW-1133">Transmembrane helix</keyword>
<feature type="transmembrane region" description="Helical" evidence="1">
    <location>
        <begin position="211"/>
        <end position="231"/>
    </location>
</feature>
<accession>A0A7M2WUJ3</accession>